<evidence type="ECO:0000259" key="1">
    <source>
        <dbReference type="PROSITE" id="PS51762"/>
    </source>
</evidence>
<dbReference type="GO" id="GO:0030246">
    <property type="term" value="F:carbohydrate binding"/>
    <property type="evidence" value="ECO:0007669"/>
    <property type="project" value="UniProtKB-KW"/>
</dbReference>
<sequence>MSHAKSCRPNPYFPPSLRACQHNKVLYHTHYLVASYLPLAFTMKILYHTIFFAFIGISLAHPRKDRQDYGNKIDYNSVWRENFMYEANIQFSSRDWNVAEGFAPSPGNDSHLGPERGSNVKYDAGTASLRINKEGNLVIQPTKDDSGQWLSGKIETVMSWVTKATTARLFEARIKVGDALMENSQGIWPRIYLMGKTYNEDQSNWPRMGEIDIFGLANGGETFTPTIHCGEPNGGLPCSEPQGFKAPNAIPFSRGSLHTVGLLIDRRECPAPVAGTTGECWEHESISWFLDEEPTYKITGREFGDRDAWQKLVHEEIIIGLAVGVGGDGVGPPNEATTTGESVGMEIDYVGVWEAKVHSS</sequence>
<gene>
    <name evidence="2" type="ORF">LY89DRAFT_768679</name>
</gene>
<evidence type="ECO:0000313" key="2">
    <source>
        <dbReference type="EMBL" id="KUJ06790.1"/>
    </source>
</evidence>
<dbReference type="InterPro" id="IPR013320">
    <property type="entry name" value="ConA-like_dom_sf"/>
</dbReference>
<dbReference type="PANTHER" id="PTHR10963">
    <property type="entry name" value="GLYCOSYL HYDROLASE-RELATED"/>
    <property type="match status" value="1"/>
</dbReference>
<dbReference type="RefSeq" id="XP_018061145.1">
    <property type="nucleotide sequence ID" value="XM_018221797.1"/>
</dbReference>
<feature type="domain" description="GH16" evidence="1">
    <location>
        <begin position="73"/>
        <end position="358"/>
    </location>
</feature>
<dbReference type="InterPro" id="IPR050546">
    <property type="entry name" value="Glycosyl_Hydrlase_16"/>
</dbReference>
<dbReference type="EMBL" id="KQ947443">
    <property type="protein sequence ID" value="KUJ06790.1"/>
    <property type="molecule type" value="Genomic_DNA"/>
</dbReference>
<dbReference type="GO" id="GO:0005975">
    <property type="term" value="P:carbohydrate metabolic process"/>
    <property type="evidence" value="ECO:0007669"/>
    <property type="project" value="InterPro"/>
</dbReference>
<dbReference type="Proteomes" id="UP000070700">
    <property type="component" value="Unassembled WGS sequence"/>
</dbReference>
<dbReference type="GeneID" id="28831523"/>
<dbReference type="GO" id="GO:0004553">
    <property type="term" value="F:hydrolase activity, hydrolyzing O-glycosyl compounds"/>
    <property type="evidence" value="ECO:0007669"/>
    <property type="project" value="InterPro"/>
</dbReference>
<dbReference type="AlphaFoldDB" id="A0A132B320"/>
<dbReference type="InterPro" id="IPR000757">
    <property type="entry name" value="Beta-glucanase-like"/>
</dbReference>
<organism evidence="2 3">
    <name type="scientific">Mollisia scopiformis</name>
    <name type="common">Conifer needle endophyte fungus</name>
    <name type="synonym">Phialocephala scopiformis</name>
    <dbReference type="NCBI Taxonomy" id="149040"/>
    <lineage>
        <taxon>Eukaryota</taxon>
        <taxon>Fungi</taxon>
        <taxon>Dikarya</taxon>
        <taxon>Ascomycota</taxon>
        <taxon>Pezizomycotina</taxon>
        <taxon>Leotiomycetes</taxon>
        <taxon>Helotiales</taxon>
        <taxon>Mollisiaceae</taxon>
        <taxon>Mollisia</taxon>
    </lineage>
</organism>
<dbReference type="PANTHER" id="PTHR10963:SF60">
    <property type="entry name" value="GRAM-NEGATIVE BACTERIA-BINDING PROTEIN 1-RELATED"/>
    <property type="match status" value="1"/>
</dbReference>
<proteinExistence type="predicted"/>
<name>A0A132B320_MOLSC</name>
<dbReference type="PROSITE" id="PS51762">
    <property type="entry name" value="GH16_2"/>
    <property type="match status" value="1"/>
</dbReference>
<dbReference type="OrthoDB" id="192832at2759"/>
<dbReference type="Gene3D" id="2.60.120.200">
    <property type="match status" value="1"/>
</dbReference>
<keyword evidence="3" id="KW-1185">Reference proteome</keyword>
<reference evidence="2 3" key="1">
    <citation type="submission" date="2015-10" db="EMBL/GenBank/DDBJ databases">
        <title>Full genome of DAOMC 229536 Phialocephala scopiformis, a fungal endophyte of spruce producing the potent anti-insectan compound rugulosin.</title>
        <authorList>
            <consortium name="DOE Joint Genome Institute"/>
            <person name="Walker A.K."/>
            <person name="Frasz S.L."/>
            <person name="Seifert K.A."/>
            <person name="Miller J.D."/>
            <person name="Mondo S.J."/>
            <person name="Labutti K."/>
            <person name="Lipzen A."/>
            <person name="Dockter R."/>
            <person name="Kennedy M."/>
            <person name="Grigoriev I.V."/>
            <person name="Spatafora J.W."/>
        </authorList>
    </citation>
    <scope>NUCLEOTIDE SEQUENCE [LARGE SCALE GENOMIC DNA]</scope>
    <source>
        <strain evidence="2 3">CBS 120377</strain>
    </source>
</reference>
<dbReference type="InParanoid" id="A0A132B320"/>
<dbReference type="KEGG" id="psco:LY89DRAFT_768679"/>
<evidence type="ECO:0000313" key="3">
    <source>
        <dbReference type="Proteomes" id="UP000070700"/>
    </source>
</evidence>
<dbReference type="SUPFAM" id="SSF49899">
    <property type="entry name" value="Concanavalin A-like lectins/glucanases"/>
    <property type="match status" value="1"/>
</dbReference>
<protein>
    <submittedName>
        <fullName evidence="2">Concanavalin A-like lectin/glucanase</fullName>
    </submittedName>
</protein>
<keyword evidence="2" id="KW-0430">Lectin</keyword>
<accession>A0A132B320</accession>